<dbReference type="InterPro" id="IPR023614">
    <property type="entry name" value="Porin_dom_sf"/>
</dbReference>
<dbReference type="PANTHER" id="PTHR34501:SF9">
    <property type="entry name" value="MAJOR OUTER MEMBRANE PROTEIN P.IA"/>
    <property type="match status" value="1"/>
</dbReference>
<evidence type="ECO:0000256" key="3">
    <source>
        <dbReference type="ARBA" id="ARBA00022448"/>
    </source>
</evidence>
<gene>
    <name evidence="12" type="ORF">GTP90_19760</name>
</gene>
<evidence type="ECO:0000256" key="1">
    <source>
        <dbReference type="ARBA" id="ARBA00004571"/>
    </source>
</evidence>
<comment type="subcellular location">
    <subcellularLocation>
        <location evidence="1">Cell outer membrane</location>
        <topology evidence="1">Multi-pass membrane protein</topology>
    </subcellularLocation>
</comment>
<dbReference type="InterPro" id="IPR033900">
    <property type="entry name" value="Gram_neg_porin_domain"/>
</dbReference>
<dbReference type="AlphaFoldDB" id="A0A845GNH6"/>
<feature type="domain" description="Porin" evidence="11">
    <location>
        <begin position="2"/>
        <end position="312"/>
    </location>
</feature>
<evidence type="ECO:0000256" key="8">
    <source>
        <dbReference type="ARBA" id="ARBA00023114"/>
    </source>
</evidence>
<evidence type="ECO:0000313" key="12">
    <source>
        <dbReference type="EMBL" id="MYM96103.1"/>
    </source>
</evidence>
<keyword evidence="5" id="KW-0812">Transmembrane</keyword>
<dbReference type="GO" id="GO:0015288">
    <property type="term" value="F:porin activity"/>
    <property type="evidence" value="ECO:0007669"/>
    <property type="project" value="UniProtKB-KW"/>
</dbReference>
<reference evidence="12" key="1">
    <citation type="submission" date="2019-12" db="EMBL/GenBank/DDBJ databases">
        <title>Novel species isolated from a subtropical stream in China.</title>
        <authorList>
            <person name="Lu H."/>
        </authorList>
    </citation>
    <scope>NUCLEOTIDE SEQUENCE [LARGE SCALE GENOMIC DNA]</scope>
    <source>
        <strain evidence="12">FT81W</strain>
    </source>
</reference>
<keyword evidence="8" id="KW-0626">Porin</keyword>
<dbReference type="Pfam" id="PF13609">
    <property type="entry name" value="Porin_4"/>
    <property type="match status" value="1"/>
</dbReference>
<evidence type="ECO:0000256" key="9">
    <source>
        <dbReference type="ARBA" id="ARBA00023136"/>
    </source>
</evidence>
<evidence type="ECO:0000259" key="11">
    <source>
        <dbReference type="Pfam" id="PF13609"/>
    </source>
</evidence>
<dbReference type="GO" id="GO:0009279">
    <property type="term" value="C:cell outer membrane"/>
    <property type="evidence" value="ECO:0007669"/>
    <property type="project" value="UniProtKB-SubCell"/>
</dbReference>
<accession>A0A845GNH6</accession>
<dbReference type="InterPro" id="IPR050298">
    <property type="entry name" value="Gram-neg_bact_OMP"/>
</dbReference>
<keyword evidence="10" id="KW-0998">Cell outer membrane</keyword>
<protein>
    <submittedName>
        <fullName evidence="12">Porin</fullName>
    </submittedName>
</protein>
<evidence type="ECO:0000313" key="13">
    <source>
        <dbReference type="Proteomes" id="UP000447355"/>
    </source>
</evidence>
<dbReference type="Proteomes" id="UP000447355">
    <property type="component" value="Unassembled WGS sequence"/>
</dbReference>
<evidence type="ECO:0000256" key="5">
    <source>
        <dbReference type="ARBA" id="ARBA00022692"/>
    </source>
</evidence>
<comment type="caution">
    <text evidence="12">The sequence shown here is derived from an EMBL/GenBank/DDBJ whole genome shotgun (WGS) entry which is preliminary data.</text>
</comment>
<dbReference type="CDD" id="cd00342">
    <property type="entry name" value="gram_neg_porins"/>
    <property type="match status" value="1"/>
</dbReference>
<keyword evidence="3" id="KW-0813">Transport</keyword>
<dbReference type="Gene3D" id="2.40.160.10">
    <property type="entry name" value="Porin"/>
    <property type="match status" value="1"/>
</dbReference>
<keyword evidence="9" id="KW-0472">Membrane</keyword>
<evidence type="ECO:0000256" key="2">
    <source>
        <dbReference type="ARBA" id="ARBA00011233"/>
    </source>
</evidence>
<evidence type="ECO:0000256" key="4">
    <source>
        <dbReference type="ARBA" id="ARBA00022452"/>
    </source>
</evidence>
<dbReference type="SUPFAM" id="SSF56935">
    <property type="entry name" value="Porins"/>
    <property type="match status" value="1"/>
</dbReference>
<organism evidence="12 13">
    <name type="scientific">Duganella vulcania</name>
    <dbReference type="NCBI Taxonomy" id="2692166"/>
    <lineage>
        <taxon>Bacteria</taxon>
        <taxon>Pseudomonadati</taxon>
        <taxon>Pseudomonadota</taxon>
        <taxon>Betaproteobacteria</taxon>
        <taxon>Burkholderiales</taxon>
        <taxon>Oxalobacteraceae</taxon>
        <taxon>Telluria group</taxon>
        <taxon>Duganella</taxon>
    </lineage>
</organism>
<dbReference type="GO" id="GO:0006811">
    <property type="term" value="P:monoatomic ion transport"/>
    <property type="evidence" value="ECO:0007669"/>
    <property type="project" value="UniProtKB-KW"/>
</dbReference>
<dbReference type="PANTHER" id="PTHR34501">
    <property type="entry name" value="PROTEIN YDDL-RELATED"/>
    <property type="match status" value="1"/>
</dbReference>
<keyword evidence="4" id="KW-1134">Transmembrane beta strand</keyword>
<dbReference type="EMBL" id="WWCX01000039">
    <property type="protein sequence ID" value="MYM96103.1"/>
    <property type="molecule type" value="Genomic_DNA"/>
</dbReference>
<sequence length="331" mass="35131">MAFSAGYAAAQSSVAVYGNIDVGVSKRSDTTLAVGRRDNNRLGFKGVEDLGGDLKALFQLEIRYDPDIGTIEGKTRPLFQGQSRVGLQGAFGTVRFGRGLTALQDSSSAFEPWRGVPSTAGFQTDLTVAGYNSQPLDPAGSSANRWSNAVFYNTPEQGGFQLNVTVASKEANGNPAIVGRGSLANPQYPANAALESNPYSVSGTYNGAMVGGMLAYERNAAETTLWSVAGSLKPHPDVKLLASYQKQDQSHTMASNANTKAWVTGLNWNVGVGTILAGYGQKSPDGVAKTRQTSVGYEYNLSTRTYLYADASRRASAASVNFYGVGIFHKF</sequence>
<evidence type="ECO:0000256" key="10">
    <source>
        <dbReference type="ARBA" id="ARBA00023237"/>
    </source>
</evidence>
<name>A0A845GNH6_9BURK</name>
<comment type="subunit">
    <text evidence="2">Homotrimer.</text>
</comment>
<evidence type="ECO:0000256" key="6">
    <source>
        <dbReference type="ARBA" id="ARBA00022729"/>
    </source>
</evidence>
<keyword evidence="6" id="KW-0732">Signal</keyword>
<proteinExistence type="predicted"/>
<keyword evidence="7" id="KW-0406">Ion transport</keyword>
<evidence type="ECO:0000256" key="7">
    <source>
        <dbReference type="ARBA" id="ARBA00023065"/>
    </source>
</evidence>
<dbReference type="GO" id="GO:0046930">
    <property type="term" value="C:pore complex"/>
    <property type="evidence" value="ECO:0007669"/>
    <property type="project" value="UniProtKB-KW"/>
</dbReference>